<reference evidence="2" key="1">
    <citation type="submission" date="2023-10" db="EMBL/GenBank/DDBJ databases">
        <title>Genome assembly of Pristionchus species.</title>
        <authorList>
            <person name="Yoshida K."/>
            <person name="Sommer R.J."/>
        </authorList>
    </citation>
    <scope>NUCLEOTIDE SEQUENCE</scope>
    <source>
        <strain evidence="2">RS5133</strain>
    </source>
</reference>
<dbReference type="Proteomes" id="UP001432322">
    <property type="component" value="Unassembled WGS sequence"/>
</dbReference>
<dbReference type="AlphaFoldDB" id="A0AAV5V155"/>
<dbReference type="EMBL" id="BTSY01000001">
    <property type="protein sequence ID" value="GMT12158.1"/>
    <property type="molecule type" value="Genomic_DNA"/>
</dbReference>
<organism evidence="2 3">
    <name type="scientific">Pristionchus fissidentatus</name>
    <dbReference type="NCBI Taxonomy" id="1538716"/>
    <lineage>
        <taxon>Eukaryota</taxon>
        <taxon>Metazoa</taxon>
        <taxon>Ecdysozoa</taxon>
        <taxon>Nematoda</taxon>
        <taxon>Chromadorea</taxon>
        <taxon>Rhabditida</taxon>
        <taxon>Rhabditina</taxon>
        <taxon>Diplogasteromorpha</taxon>
        <taxon>Diplogasteroidea</taxon>
        <taxon>Neodiplogasteridae</taxon>
        <taxon>Pristionchus</taxon>
    </lineage>
</organism>
<gene>
    <name evidence="2" type="ORF">PFISCL1PPCAC_3455</name>
</gene>
<accession>A0AAV5V155</accession>
<keyword evidence="3" id="KW-1185">Reference proteome</keyword>
<protein>
    <submittedName>
        <fullName evidence="2">Uncharacterized protein</fullName>
    </submittedName>
</protein>
<evidence type="ECO:0000313" key="3">
    <source>
        <dbReference type="Proteomes" id="UP001432322"/>
    </source>
</evidence>
<proteinExistence type="predicted"/>
<evidence type="ECO:0000256" key="1">
    <source>
        <dbReference type="SAM" id="MobiDB-lite"/>
    </source>
</evidence>
<name>A0AAV5V155_9BILA</name>
<feature type="compositionally biased region" description="Polar residues" evidence="1">
    <location>
        <begin position="32"/>
        <end position="42"/>
    </location>
</feature>
<feature type="region of interest" description="Disordered" evidence="1">
    <location>
        <begin position="22"/>
        <end position="44"/>
    </location>
</feature>
<sequence>MMHQHQLHMQHQQHINRMMSADPEMIPPNLDDISQSSHQSSPDLFMEHPLDSVVVCPSRLPIRYTVVV</sequence>
<comment type="caution">
    <text evidence="2">The sequence shown here is derived from an EMBL/GenBank/DDBJ whole genome shotgun (WGS) entry which is preliminary data.</text>
</comment>
<evidence type="ECO:0000313" key="2">
    <source>
        <dbReference type="EMBL" id="GMT12158.1"/>
    </source>
</evidence>